<dbReference type="SUPFAM" id="SSF50685">
    <property type="entry name" value="Barwin-like endoglucanases"/>
    <property type="match status" value="1"/>
</dbReference>
<keyword evidence="2 3" id="KW-0961">Cell wall biogenesis/degradation</keyword>
<sequence length="167" mass="18953" precursor="true">MRNVLFIISLLCTMLILPLQITAQQKGKASFYSKKITGARTSSGERLHHDSLVCAHRTFPFGTKLKVTNPANGKEVIVRVIDRGPFRKGRIIDLSWRAAKELGMLQQGVAMVKVEKYVENKGIPFKQETELPELDYEITNNNDGMTPAWQEKKENAKKDDKHADKEK</sequence>
<dbReference type="HAMAP" id="MF_02071">
    <property type="entry name" value="RlpA"/>
    <property type="match status" value="1"/>
</dbReference>
<dbReference type="Gene3D" id="2.40.40.10">
    <property type="entry name" value="RlpA-like domain"/>
    <property type="match status" value="1"/>
</dbReference>
<dbReference type="RefSeq" id="WP_172343689.1">
    <property type="nucleotide sequence ID" value="NZ_CASYYZ010000037.1"/>
</dbReference>
<gene>
    <name evidence="3" type="primary">rlpA</name>
    <name evidence="7" type="ORF">HPS54_01340</name>
</gene>
<evidence type="ECO:0000256" key="5">
    <source>
        <dbReference type="SAM" id="MobiDB-lite"/>
    </source>
</evidence>
<keyword evidence="8" id="KW-1185">Reference proteome</keyword>
<comment type="caution">
    <text evidence="7">The sequence shown here is derived from an EMBL/GenBank/DDBJ whole genome shotgun (WGS) entry which is preliminary data.</text>
</comment>
<evidence type="ECO:0000259" key="6">
    <source>
        <dbReference type="Pfam" id="PF03330"/>
    </source>
</evidence>
<feature type="signal peptide" evidence="3">
    <location>
        <begin position="1"/>
        <end position="23"/>
    </location>
</feature>
<dbReference type="EC" id="4.2.2.-" evidence="3"/>
<dbReference type="PANTHER" id="PTHR34183">
    <property type="entry name" value="ENDOLYTIC PEPTIDOGLYCAN TRANSGLYCOSYLASE RLPA"/>
    <property type="match status" value="1"/>
</dbReference>
<evidence type="ECO:0000256" key="3">
    <source>
        <dbReference type="HAMAP-Rule" id="MF_02071"/>
    </source>
</evidence>
<evidence type="ECO:0000313" key="7">
    <source>
        <dbReference type="EMBL" id="NPE24172.1"/>
    </source>
</evidence>
<dbReference type="Proteomes" id="UP000820977">
    <property type="component" value="Unassembled WGS sequence"/>
</dbReference>
<dbReference type="InterPro" id="IPR034718">
    <property type="entry name" value="RlpA"/>
</dbReference>
<proteinExistence type="inferred from homology"/>
<comment type="function">
    <text evidence="3">Lytic transglycosylase with a strong preference for naked glycan strands that lack stem peptides.</text>
</comment>
<organism evidence="7 8">
    <name type="scientific">Xylanibacter caecicola</name>
    <dbReference type="NCBI Taxonomy" id="2736294"/>
    <lineage>
        <taxon>Bacteria</taxon>
        <taxon>Pseudomonadati</taxon>
        <taxon>Bacteroidota</taxon>
        <taxon>Bacteroidia</taxon>
        <taxon>Bacteroidales</taxon>
        <taxon>Prevotellaceae</taxon>
        <taxon>Xylanibacter</taxon>
    </lineage>
</organism>
<evidence type="ECO:0000256" key="2">
    <source>
        <dbReference type="ARBA" id="ARBA00023316"/>
    </source>
</evidence>
<protein>
    <recommendedName>
        <fullName evidence="3">Probable endolytic peptidoglycan transglycosylase RlpA</fullName>
        <ecNumber evidence="3">4.2.2.-</ecNumber>
    </recommendedName>
</protein>
<dbReference type="InterPro" id="IPR036908">
    <property type="entry name" value="RlpA-like_sf"/>
</dbReference>
<dbReference type="InterPro" id="IPR009009">
    <property type="entry name" value="RlpA-like_DPBB"/>
</dbReference>
<dbReference type="Pfam" id="PF03330">
    <property type="entry name" value="DPBB_1"/>
    <property type="match status" value="1"/>
</dbReference>
<evidence type="ECO:0000313" key="8">
    <source>
        <dbReference type="Proteomes" id="UP000820977"/>
    </source>
</evidence>
<name>A0ABX2B198_9BACT</name>
<dbReference type="EMBL" id="JABKKJ010000001">
    <property type="protein sequence ID" value="NPE24172.1"/>
    <property type="molecule type" value="Genomic_DNA"/>
</dbReference>
<dbReference type="PANTHER" id="PTHR34183:SF1">
    <property type="entry name" value="ENDOLYTIC PEPTIDOGLYCAN TRANSGLYCOSYLASE RLPA"/>
    <property type="match status" value="1"/>
</dbReference>
<dbReference type="InterPro" id="IPR012997">
    <property type="entry name" value="RplA"/>
</dbReference>
<feature type="domain" description="RlpA-like protein double-psi beta-barrel" evidence="6">
    <location>
        <begin position="25"/>
        <end position="113"/>
    </location>
</feature>
<keyword evidence="1 3" id="KW-0456">Lyase</keyword>
<evidence type="ECO:0000256" key="1">
    <source>
        <dbReference type="ARBA" id="ARBA00023239"/>
    </source>
</evidence>
<feature type="compositionally biased region" description="Basic and acidic residues" evidence="5">
    <location>
        <begin position="150"/>
        <end position="167"/>
    </location>
</feature>
<evidence type="ECO:0000256" key="4">
    <source>
        <dbReference type="RuleBase" id="RU003495"/>
    </source>
</evidence>
<reference evidence="7 8" key="1">
    <citation type="submission" date="2020-05" db="EMBL/GenBank/DDBJ databases">
        <title>Distinct polysaccharide utilization as determinants for interspecies competition between intestinal Prevotella spp.</title>
        <authorList>
            <person name="Galvez E.J.C."/>
            <person name="Iljazovic A."/>
            <person name="Strowig T."/>
        </authorList>
    </citation>
    <scope>NUCLEOTIDE SEQUENCE [LARGE SCALE GENOMIC DNA]</scope>
    <source>
        <strain evidence="7 8">PCHR</strain>
    </source>
</reference>
<feature type="region of interest" description="Disordered" evidence="5">
    <location>
        <begin position="137"/>
        <end position="167"/>
    </location>
</feature>
<feature type="chain" id="PRO_5044925384" description="Probable endolytic peptidoglycan transglycosylase RlpA" evidence="3">
    <location>
        <begin position="24"/>
        <end position="167"/>
    </location>
</feature>
<accession>A0ABX2B198</accession>
<keyword evidence="3" id="KW-0732">Signal</keyword>
<comment type="similarity">
    <text evidence="3 4">Belongs to the RlpA family.</text>
</comment>
<dbReference type="CDD" id="cd22268">
    <property type="entry name" value="DPBB_RlpA-like"/>
    <property type="match status" value="1"/>
</dbReference>
<dbReference type="NCBIfam" id="TIGR00413">
    <property type="entry name" value="rlpA"/>
    <property type="match status" value="1"/>
</dbReference>